<dbReference type="EMBL" id="UAVU01000011">
    <property type="protein sequence ID" value="SQC93696.1"/>
    <property type="molecule type" value="Genomic_DNA"/>
</dbReference>
<protein>
    <submittedName>
        <fullName evidence="7">Glutathione transport system permease protein gsiC</fullName>
    </submittedName>
</protein>
<evidence type="ECO:0000256" key="3">
    <source>
        <dbReference type="ARBA" id="ARBA00022475"/>
    </source>
</evidence>
<feature type="transmembrane region" description="Helical" evidence="5">
    <location>
        <begin position="98"/>
        <end position="122"/>
    </location>
</feature>
<keyword evidence="5" id="KW-0472">Membrane</keyword>
<dbReference type="STRING" id="158822.LH23_16770"/>
<feature type="transmembrane region" description="Helical" evidence="5">
    <location>
        <begin position="12"/>
        <end position="30"/>
    </location>
</feature>
<feature type="domain" description="ABC transporter type 1 GsiC-like N-terminal" evidence="6">
    <location>
        <begin position="1"/>
        <end position="101"/>
    </location>
</feature>
<proteinExistence type="predicted"/>
<keyword evidence="5" id="KW-0812">Transmembrane</keyword>
<keyword evidence="3" id="KW-1003">Cell membrane</keyword>
<comment type="subcellular location">
    <subcellularLocation>
        <location evidence="1">Cell membrane</location>
        <topology evidence="1">Multi-pass membrane protein</topology>
    </subcellularLocation>
</comment>
<name>A0A2X3J2C8_9ENTR</name>
<dbReference type="Proteomes" id="UP000251197">
    <property type="component" value="Unassembled WGS sequence"/>
</dbReference>
<organism evidence="7 8">
    <name type="scientific">Cedecea neteri</name>
    <dbReference type="NCBI Taxonomy" id="158822"/>
    <lineage>
        <taxon>Bacteria</taxon>
        <taxon>Pseudomonadati</taxon>
        <taxon>Pseudomonadota</taxon>
        <taxon>Gammaproteobacteria</taxon>
        <taxon>Enterobacterales</taxon>
        <taxon>Enterobacteriaceae</taxon>
        <taxon>Cedecea</taxon>
    </lineage>
</organism>
<keyword evidence="5" id="KW-1133">Transmembrane helix</keyword>
<dbReference type="PANTHER" id="PTHR43163">
    <property type="entry name" value="DIPEPTIDE TRANSPORT SYSTEM PERMEASE PROTEIN DPPB-RELATED"/>
    <property type="match status" value="1"/>
</dbReference>
<keyword evidence="2" id="KW-0813">Transport</keyword>
<evidence type="ECO:0000313" key="7">
    <source>
        <dbReference type="EMBL" id="SQC93696.1"/>
    </source>
</evidence>
<dbReference type="GO" id="GO:0005886">
    <property type="term" value="C:plasma membrane"/>
    <property type="evidence" value="ECO:0007669"/>
    <property type="project" value="UniProtKB-SubCell"/>
</dbReference>
<evidence type="ECO:0000256" key="1">
    <source>
        <dbReference type="ARBA" id="ARBA00004651"/>
    </source>
</evidence>
<dbReference type="AlphaFoldDB" id="A0A2X3J2C8"/>
<dbReference type="GO" id="GO:0071916">
    <property type="term" value="F:dipeptide transmembrane transporter activity"/>
    <property type="evidence" value="ECO:0007669"/>
    <property type="project" value="TreeGrafter"/>
</dbReference>
<evidence type="ECO:0000256" key="4">
    <source>
        <dbReference type="SAM" id="MobiDB-lite"/>
    </source>
</evidence>
<feature type="region of interest" description="Disordered" evidence="4">
    <location>
        <begin position="173"/>
        <end position="196"/>
    </location>
</feature>
<dbReference type="InterPro" id="IPR045621">
    <property type="entry name" value="BPD_transp_1_N"/>
</dbReference>
<evidence type="ECO:0000313" key="8">
    <source>
        <dbReference type="Proteomes" id="UP000251197"/>
    </source>
</evidence>
<evidence type="ECO:0000259" key="6">
    <source>
        <dbReference type="Pfam" id="PF19300"/>
    </source>
</evidence>
<evidence type="ECO:0000256" key="5">
    <source>
        <dbReference type="SAM" id="Phobius"/>
    </source>
</evidence>
<reference evidence="7 8" key="1">
    <citation type="submission" date="2018-06" db="EMBL/GenBank/DDBJ databases">
        <authorList>
            <consortium name="Pathogen Informatics"/>
            <person name="Doyle S."/>
        </authorList>
    </citation>
    <scope>NUCLEOTIDE SEQUENCE [LARGE SCALE GENOMIC DNA]</scope>
    <source>
        <strain evidence="7 8">NCTC12120</strain>
    </source>
</reference>
<dbReference type="Pfam" id="PF19300">
    <property type="entry name" value="BPD_transp_1_N"/>
    <property type="match status" value="1"/>
</dbReference>
<evidence type="ECO:0000256" key="2">
    <source>
        <dbReference type="ARBA" id="ARBA00022448"/>
    </source>
</evidence>
<gene>
    <name evidence="7" type="primary">gsiC_6</name>
    <name evidence="7" type="ORF">NCTC12120_06811</name>
</gene>
<accession>A0A2X3J2C8</accession>
<dbReference type="PANTHER" id="PTHR43163:SF6">
    <property type="entry name" value="DIPEPTIDE TRANSPORT SYSTEM PERMEASE PROTEIN DPPB-RELATED"/>
    <property type="match status" value="1"/>
</dbReference>
<sequence length="196" mass="21536">MLRYILSRFAQAVLVMFGVSLLIFYSLHLTGDPAAVMMPPGSSQQEIDNFRHAMGFDRPLLWQYGHYLNGLLHGDLGLSLRYEQPVTELIAQRVPATLLLAVSALAWSTVVGLLLGLISAVWRNNFWDLLARLFAFSGQAVTGVLARPADDYLVQPASALAALQRLRHLQPSDHAGHQPGGLLHERDCASGARQPD</sequence>